<evidence type="ECO:0008006" key="3">
    <source>
        <dbReference type="Google" id="ProtNLM"/>
    </source>
</evidence>
<name>A0ABY8FW66_9ACTO</name>
<dbReference type="Proteomes" id="UP001215216">
    <property type="component" value="Chromosome"/>
</dbReference>
<evidence type="ECO:0000313" key="1">
    <source>
        <dbReference type="EMBL" id="WFM82743.1"/>
    </source>
</evidence>
<keyword evidence="2" id="KW-1185">Reference proteome</keyword>
<organism evidence="1 2">
    <name type="scientific">Arcanobacterium canis</name>
    <dbReference type="NCBI Taxonomy" id="999183"/>
    <lineage>
        <taxon>Bacteria</taxon>
        <taxon>Bacillati</taxon>
        <taxon>Actinomycetota</taxon>
        <taxon>Actinomycetes</taxon>
        <taxon>Actinomycetales</taxon>
        <taxon>Actinomycetaceae</taxon>
        <taxon>Arcanobacterium</taxon>
    </lineage>
</organism>
<sequence length="61" mass="6903">MYWFNMSTHEVAQGESSPWHSTQTMGPYPSAEAAHTALEIAAVRTAYADEEDRAEAERDDW</sequence>
<protein>
    <recommendedName>
        <fullName evidence="3">SPOR domain-containing protein</fullName>
    </recommendedName>
</protein>
<dbReference type="EMBL" id="CP121208">
    <property type="protein sequence ID" value="WFM82743.1"/>
    <property type="molecule type" value="Genomic_DNA"/>
</dbReference>
<reference evidence="1 2" key="1">
    <citation type="submission" date="2023-03" db="EMBL/GenBank/DDBJ databases">
        <title>Complete genome of Arcanobacterium canis strain DSM 25104 isolated in 2010 from a canine otitis externa in Germany.</title>
        <authorList>
            <person name="Borowiak M."/>
            <person name="Kreitlow A."/>
            <person name="Malorny B."/>
            <person name="Laemmler C."/>
            <person name="Prenger-Berninghoff E."/>
            <person name="Ploetz M."/>
            <person name="Abdulmawjood A."/>
        </authorList>
    </citation>
    <scope>NUCLEOTIDE SEQUENCE [LARGE SCALE GENOMIC DNA]</scope>
    <source>
        <strain evidence="1 2">DSM 25104</strain>
    </source>
</reference>
<proteinExistence type="predicted"/>
<accession>A0ABY8FW66</accession>
<gene>
    <name evidence="1" type="ORF">P7079_04865</name>
</gene>
<dbReference type="RefSeq" id="WP_278012169.1">
    <property type="nucleotide sequence ID" value="NZ_CP121208.1"/>
</dbReference>
<evidence type="ECO:0000313" key="2">
    <source>
        <dbReference type="Proteomes" id="UP001215216"/>
    </source>
</evidence>